<accession>A0A2V4VC41</accession>
<dbReference type="OrthoDB" id="9805337at2"/>
<evidence type="ECO:0000313" key="3">
    <source>
        <dbReference type="EMBL" id="PYE39828.1"/>
    </source>
</evidence>
<comment type="caution">
    <text evidence="3">The sequence shown here is derived from an EMBL/GenBank/DDBJ whole genome shotgun (WGS) entry which is preliminary data.</text>
</comment>
<dbReference type="PANTHER" id="PTHR13847">
    <property type="entry name" value="SARCOSINE DEHYDROGENASE-RELATED"/>
    <property type="match status" value="1"/>
</dbReference>
<keyword evidence="1" id="KW-0560">Oxidoreductase</keyword>
<keyword evidence="4" id="KW-1185">Reference proteome</keyword>
<gene>
    <name evidence="3" type="ORF">DFP82_103276</name>
</gene>
<protein>
    <submittedName>
        <fullName evidence="3">Glycine/D-amino acid oxidase-like deaminating enzyme</fullName>
    </submittedName>
</protein>
<dbReference type="PANTHER" id="PTHR13847:SF289">
    <property type="entry name" value="GLYCINE OXIDASE"/>
    <property type="match status" value="1"/>
</dbReference>
<dbReference type="Proteomes" id="UP000247746">
    <property type="component" value="Unassembled WGS sequence"/>
</dbReference>
<dbReference type="Gene3D" id="3.30.9.10">
    <property type="entry name" value="D-Amino Acid Oxidase, subunit A, domain 2"/>
    <property type="match status" value="1"/>
</dbReference>
<proteinExistence type="predicted"/>
<dbReference type="RefSeq" id="WP_110922804.1">
    <property type="nucleotide sequence ID" value="NZ_QJSU01000003.1"/>
</dbReference>
<sequence length="417" mass="46937">MRYDVIVIGAGMVGTSIAWHLQKSNSQVLLLDKKQPGEETSYGNAGIITREAVNIKPFPRSFREFFRVLPNNSTDIRYRWSAIYHLKSPLLQYWMSSSPKKVKEIDKAWSALIQHCTNEHDPMIKASGADGLVRKIGWIELHRISNSYEYAIGKAKKAADQGVEYEVLSLAALKELEPNINFEDYVGGIHWKNSWQIKNPSNLVKAYAENFEQMAGEIKQSTVNSVIQTEEGWQVTTDGETYLCQDLVIAAGPWSTSLIEPLGYKIPLFPMRGYHQHFKMTDKNEFSHSLFDANKGFVMGAMDQGIRITTGAEMAMSDDPKNFNQLESVLTYARNVLPLDVAVESEAWCGTRPCLPDMKPIIGPAYKHDNLWFAFGHAHQGMTLGPVTGRLIEEMINGKPLLIDAKPFSSERFASKI</sequence>
<evidence type="ECO:0000313" key="4">
    <source>
        <dbReference type="Proteomes" id="UP000247746"/>
    </source>
</evidence>
<dbReference type="Pfam" id="PF01266">
    <property type="entry name" value="DAO"/>
    <property type="match status" value="1"/>
</dbReference>
<evidence type="ECO:0000256" key="1">
    <source>
        <dbReference type="ARBA" id="ARBA00023002"/>
    </source>
</evidence>
<dbReference type="InterPro" id="IPR006076">
    <property type="entry name" value="FAD-dep_OxRdtase"/>
</dbReference>
<dbReference type="SUPFAM" id="SSF54373">
    <property type="entry name" value="FAD-linked reductases, C-terminal domain"/>
    <property type="match status" value="1"/>
</dbReference>
<dbReference type="AlphaFoldDB" id="A0A2V4VC41"/>
<dbReference type="GO" id="GO:0016491">
    <property type="term" value="F:oxidoreductase activity"/>
    <property type="evidence" value="ECO:0007669"/>
    <property type="project" value="UniProtKB-KW"/>
</dbReference>
<dbReference type="EMBL" id="QJSU01000003">
    <property type="protein sequence ID" value="PYE39828.1"/>
    <property type="molecule type" value="Genomic_DNA"/>
</dbReference>
<dbReference type="SUPFAM" id="SSF51905">
    <property type="entry name" value="FAD/NAD(P)-binding domain"/>
    <property type="match status" value="1"/>
</dbReference>
<dbReference type="GO" id="GO:0005737">
    <property type="term" value="C:cytoplasm"/>
    <property type="evidence" value="ECO:0007669"/>
    <property type="project" value="TreeGrafter"/>
</dbReference>
<dbReference type="InterPro" id="IPR036188">
    <property type="entry name" value="FAD/NAD-bd_sf"/>
</dbReference>
<name>A0A2V4VC41_9GAMM</name>
<feature type="domain" description="FAD dependent oxidoreductase" evidence="2">
    <location>
        <begin position="4"/>
        <end position="394"/>
    </location>
</feature>
<evidence type="ECO:0000259" key="2">
    <source>
        <dbReference type="Pfam" id="PF01266"/>
    </source>
</evidence>
<dbReference type="Gene3D" id="3.50.50.60">
    <property type="entry name" value="FAD/NAD(P)-binding domain"/>
    <property type="match status" value="2"/>
</dbReference>
<reference evidence="3 4" key="1">
    <citation type="submission" date="2018-06" db="EMBL/GenBank/DDBJ databases">
        <title>Genomic Encyclopedia of Type Strains, Phase III (KMG-III): the genomes of soil and plant-associated and newly described type strains.</title>
        <authorList>
            <person name="Whitman W."/>
        </authorList>
    </citation>
    <scope>NUCLEOTIDE SEQUENCE [LARGE SCALE GENOMIC DNA]</scope>
    <source>
        <strain evidence="3 4">CECT 5889</strain>
    </source>
</reference>
<organism evidence="3 4">
    <name type="scientific">Psychrobacter fozii</name>
    <dbReference type="NCBI Taxonomy" id="198480"/>
    <lineage>
        <taxon>Bacteria</taxon>
        <taxon>Pseudomonadati</taxon>
        <taxon>Pseudomonadota</taxon>
        <taxon>Gammaproteobacteria</taxon>
        <taxon>Moraxellales</taxon>
        <taxon>Moraxellaceae</taxon>
        <taxon>Psychrobacter</taxon>
    </lineage>
</organism>